<gene>
    <name evidence="3" type="ORF">ACFSJC_18185</name>
</gene>
<evidence type="ECO:0000313" key="3">
    <source>
        <dbReference type="EMBL" id="MFD2113782.1"/>
    </source>
</evidence>
<comment type="caution">
    <text evidence="3">The sequence shown here is derived from an EMBL/GenBank/DDBJ whole genome shotgun (WGS) entry which is preliminary data.</text>
</comment>
<dbReference type="InterPro" id="IPR016187">
    <property type="entry name" value="CTDL_fold"/>
</dbReference>
<evidence type="ECO:0000259" key="2">
    <source>
        <dbReference type="Pfam" id="PF03781"/>
    </source>
</evidence>
<dbReference type="PANTHER" id="PTHR23150:SF19">
    <property type="entry name" value="FORMYLGLYCINE-GENERATING ENZYME"/>
    <property type="match status" value="1"/>
</dbReference>
<organism evidence="3 4">
    <name type="scientific">Thiorhodococcus fuscus</name>
    <dbReference type="NCBI Taxonomy" id="527200"/>
    <lineage>
        <taxon>Bacteria</taxon>
        <taxon>Pseudomonadati</taxon>
        <taxon>Pseudomonadota</taxon>
        <taxon>Gammaproteobacteria</taxon>
        <taxon>Chromatiales</taxon>
        <taxon>Chromatiaceae</taxon>
        <taxon>Thiorhodococcus</taxon>
    </lineage>
</organism>
<protein>
    <submittedName>
        <fullName evidence="3">SUMF1/EgtB/PvdO family nonheme iron enzyme</fullName>
    </submittedName>
</protein>
<feature type="compositionally biased region" description="Basic and acidic residues" evidence="1">
    <location>
        <begin position="896"/>
        <end position="907"/>
    </location>
</feature>
<name>A0ABW4YDM3_9GAMM</name>
<dbReference type="InterPro" id="IPR051043">
    <property type="entry name" value="Sulfatase_Mod_Factor_Kinase"/>
</dbReference>
<evidence type="ECO:0000313" key="4">
    <source>
        <dbReference type="Proteomes" id="UP001597337"/>
    </source>
</evidence>
<evidence type="ECO:0000256" key="1">
    <source>
        <dbReference type="SAM" id="MobiDB-lite"/>
    </source>
</evidence>
<sequence>MPSELSRADLLRVLTKAPSVPATPMARLLGWDSHEVGTSGAVSAATPSAKTGTVGASAPVRYLSRPALVYWHLVGCEPLTSESAEDRQDDPARAGSGSEAVPEPAPPPDPRIPPLLNAGEWQNLWDRLPSSRRPGRAIDLRASLRRLARAEPLRDLPRLSRRGFNRSVTLVLGRSAALRPVWDDMRLAKRTLAALLGGDLQTFLLPAGPEGPWLESPGEAAAVAERPSAALGIDANLAAIPDGALVVLIGAFGALDSAEIEPDWLGLFTRLGAAGHPLLLVPVCPLRQTALPAAPLDPAQGRADRDAADPVRDTLLAALSQTWLPTPARLRHLRRAIPGADLHTELRAYNAPDVFRDAFHLWLNPDRLAIWLHEFARLPRHAPLRRVIEDWRRGLDAGAQAIERLQSNLLDPGSPVEYRALVEQAREVAAGLDGPSSMARAQLASMLPVLDKIRDPHWLSVQRDVDQLRRFIGLGTVADAEAADAEASSHTLVQRGADLRLRSGSDGLLSIGPRAYSLETGRLVEGMSLAGQRTLTVIDRGQRWRLATTTRPRWAERVWSDGRDLFAAHADNAILRWQPAAPGRPVGAWQAEQNPWPWGAEIGADDFGLWARLEVRGVSYRLRWIPAGRFLMGSPSSEPERDDDETQHEVTLTDGFWLGETAVHQALWRAVMGDNPSRFKGDDLPVEQVSWDDCQRFIAKLASMVTGLEPALPIEAQWEYACCAGTRTAFSFGDALDTELANYDGNSPYNDGPKGEYRQRTLPVRSFAPNSWGLYQMHGNVYEWCADCYGAYPAGPVSDPTGPADGSSRVLRGGSWKGYGRILRSAYRDRNAPGLRGDFIGLRLAGGVDRQAVAGAMTADGRERSDRPVGGQGAGGASALASRHPEQRPKTGLLRDWLRRLRSGDKG</sequence>
<dbReference type="InterPro" id="IPR042095">
    <property type="entry name" value="SUMF_sf"/>
</dbReference>
<dbReference type="PANTHER" id="PTHR23150">
    <property type="entry name" value="SULFATASE MODIFYING FACTOR 1, 2"/>
    <property type="match status" value="1"/>
</dbReference>
<feature type="region of interest" description="Disordered" evidence="1">
    <location>
        <begin position="81"/>
        <end position="116"/>
    </location>
</feature>
<feature type="region of interest" description="Disordered" evidence="1">
    <location>
        <begin position="857"/>
        <end position="907"/>
    </location>
</feature>
<dbReference type="RefSeq" id="WP_386028617.1">
    <property type="nucleotide sequence ID" value="NZ_JBHUHX010000058.1"/>
</dbReference>
<dbReference type="Proteomes" id="UP001597337">
    <property type="component" value="Unassembled WGS sequence"/>
</dbReference>
<keyword evidence="4" id="KW-1185">Reference proteome</keyword>
<dbReference type="SUPFAM" id="SSF56436">
    <property type="entry name" value="C-type lectin-like"/>
    <property type="match status" value="1"/>
</dbReference>
<feature type="domain" description="Sulfatase-modifying factor enzyme-like" evidence="2">
    <location>
        <begin position="624"/>
        <end position="845"/>
    </location>
</feature>
<dbReference type="EMBL" id="JBHUHX010000058">
    <property type="protein sequence ID" value="MFD2113782.1"/>
    <property type="molecule type" value="Genomic_DNA"/>
</dbReference>
<accession>A0ABW4YDM3</accession>
<proteinExistence type="predicted"/>
<dbReference type="Gene3D" id="3.90.1580.10">
    <property type="entry name" value="paralog of FGE (formylglycine-generating enzyme)"/>
    <property type="match status" value="1"/>
</dbReference>
<dbReference type="InterPro" id="IPR005532">
    <property type="entry name" value="SUMF_dom"/>
</dbReference>
<dbReference type="Pfam" id="PF03781">
    <property type="entry name" value="FGE-sulfatase"/>
    <property type="match status" value="1"/>
</dbReference>
<reference evidence="4" key="1">
    <citation type="journal article" date="2019" name="Int. J. Syst. Evol. Microbiol.">
        <title>The Global Catalogue of Microorganisms (GCM) 10K type strain sequencing project: providing services to taxonomists for standard genome sequencing and annotation.</title>
        <authorList>
            <consortium name="The Broad Institute Genomics Platform"/>
            <consortium name="The Broad Institute Genome Sequencing Center for Infectious Disease"/>
            <person name="Wu L."/>
            <person name="Ma J."/>
        </authorList>
    </citation>
    <scope>NUCLEOTIDE SEQUENCE [LARGE SCALE GENOMIC DNA]</scope>
    <source>
        <strain evidence="4">KACC 12597</strain>
    </source>
</reference>
<feature type="compositionally biased region" description="Pro residues" evidence="1">
    <location>
        <begin position="103"/>
        <end position="113"/>
    </location>
</feature>